<feature type="transmembrane region" description="Helical" evidence="2">
    <location>
        <begin position="318"/>
        <end position="337"/>
    </location>
</feature>
<reference evidence="3" key="1">
    <citation type="journal article" date="2022" name="Int. J. Mol. Sci.">
        <title>Draft Genome of Tanacetum Coccineum: Genomic Comparison of Closely Related Tanacetum-Family Plants.</title>
        <authorList>
            <person name="Yamashiro T."/>
            <person name="Shiraishi A."/>
            <person name="Nakayama K."/>
            <person name="Satake H."/>
        </authorList>
    </citation>
    <scope>NUCLEOTIDE SEQUENCE</scope>
</reference>
<dbReference type="Proteomes" id="UP001151760">
    <property type="component" value="Unassembled WGS sequence"/>
</dbReference>
<evidence type="ECO:0000313" key="4">
    <source>
        <dbReference type="Proteomes" id="UP001151760"/>
    </source>
</evidence>
<keyword evidence="2" id="KW-1133">Transmembrane helix</keyword>
<keyword evidence="2" id="KW-0812">Transmembrane</keyword>
<comment type="caution">
    <text evidence="3">The sequence shown here is derived from an EMBL/GenBank/DDBJ whole genome shotgun (WGS) entry which is preliminary data.</text>
</comment>
<proteinExistence type="predicted"/>
<evidence type="ECO:0000313" key="3">
    <source>
        <dbReference type="EMBL" id="GJT94111.1"/>
    </source>
</evidence>
<keyword evidence="2" id="KW-0472">Membrane</keyword>
<feature type="compositionally biased region" description="Polar residues" evidence="1">
    <location>
        <begin position="190"/>
        <end position="200"/>
    </location>
</feature>
<gene>
    <name evidence="3" type="ORF">Tco_1082956</name>
</gene>
<feature type="region of interest" description="Disordered" evidence="1">
    <location>
        <begin position="171"/>
        <end position="200"/>
    </location>
</feature>
<dbReference type="EMBL" id="BQNB010020265">
    <property type="protein sequence ID" value="GJT94111.1"/>
    <property type="molecule type" value="Genomic_DNA"/>
</dbReference>
<evidence type="ECO:0000256" key="1">
    <source>
        <dbReference type="SAM" id="MobiDB-lite"/>
    </source>
</evidence>
<protein>
    <submittedName>
        <fullName evidence="3">Uncharacterized protein</fullName>
    </submittedName>
</protein>
<organism evidence="3 4">
    <name type="scientific">Tanacetum coccineum</name>
    <dbReference type="NCBI Taxonomy" id="301880"/>
    <lineage>
        <taxon>Eukaryota</taxon>
        <taxon>Viridiplantae</taxon>
        <taxon>Streptophyta</taxon>
        <taxon>Embryophyta</taxon>
        <taxon>Tracheophyta</taxon>
        <taxon>Spermatophyta</taxon>
        <taxon>Magnoliopsida</taxon>
        <taxon>eudicotyledons</taxon>
        <taxon>Gunneridae</taxon>
        <taxon>Pentapetalae</taxon>
        <taxon>asterids</taxon>
        <taxon>campanulids</taxon>
        <taxon>Asterales</taxon>
        <taxon>Asteraceae</taxon>
        <taxon>Asteroideae</taxon>
        <taxon>Anthemideae</taxon>
        <taxon>Anthemidinae</taxon>
        <taxon>Tanacetum</taxon>
    </lineage>
</organism>
<keyword evidence="4" id="KW-1185">Reference proteome</keyword>
<name>A0ABQ5I1W1_9ASTR</name>
<reference evidence="3" key="2">
    <citation type="submission" date="2022-01" db="EMBL/GenBank/DDBJ databases">
        <authorList>
            <person name="Yamashiro T."/>
            <person name="Shiraishi A."/>
            <person name="Satake H."/>
            <person name="Nakayama K."/>
        </authorList>
    </citation>
    <scope>NUCLEOTIDE SEQUENCE</scope>
</reference>
<accession>A0ABQ5I1W1</accession>
<evidence type="ECO:0000256" key="2">
    <source>
        <dbReference type="SAM" id="Phobius"/>
    </source>
</evidence>
<sequence length="541" mass="62435">MVEPTLKEFVEKAQTESNLSNNGLDVKLSKEFLMELKSNPYHGMFDEDMVVHIAKVLEILNLIKIPNVDTDRLRTKVFPLSLANDAKQWRIDEWDGKTTAWGILVGRFFCKYFLISCDGMNYVASNNNADESGYRELMAWLRSKKDDERIDRMTKSSLCHSWIYEWGNNKSTKDTMSSDEEWEESKGNPPDTTTDSFFNPYLTQENNNIEKDDEQSLMKRKCSNSNLEDDILNNAPNSNDERPNKKMCKAEKFEAIKYSLRPNEEYIAVRRCEYNAWKKNKECISQIYQEIFQKKDNGWKVSIRRPRCKKKLTKLVKYQSSGILCVIVVMLIILDLYKSFAILRFINREKSPVYPLTYALLLSDTSKHMEYRDDQDPLGKPVDFVSRRILFVLSVSNKGSDFVPPLDCGDDVVRVISYSFSGVAPYNDATLEDLQTKHAFKPAPSLSHIHVDNHHLISSSNVVLYMIKSFPHGTSCRRDELCAQRLMDCLSGVGVAIYDELVSSITQIVNLFLDGNVPRYWVNILLVPLSRRWSSRVVVFV</sequence>